<organism evidence="1 2">
    <name type="scientific">Halarcobacter anaerophilus</name>
    <dbReference type="NCBI Taxonomy" id="877500"/>
    <lineage>
        <taxon>Bacteria</taxon>
        <taxon>Pseudomonadati</taxon>
        <taxon>Campylobacterota</taxon>
        <taxon>Epsilonproteobacteria</taxon>
        <taxon>Campylobacterales</taxon>
        <taxon>Arcobacteraceae</taxon>
        <taxon>Halarcobacter</taxon>
    </lineage>
</organism>
<dbReference type="OrthoDB" id="5346483at2"/>
<dbReference type="STRING" id="877500.GCA_000935065_02694"/>
<dbReference type="RefSeq" id="WP_129080872.1">
    <property type="nucleotide sequence ID" value="NZ_CP041070.1"/>
</dbReference>
<evidence type="ECO:0000313" key="1">
    <source>
        <dbReference type="EMBL" id="RXJ64432.1"/>
    </source>
</evidence>
<comment type="caution">
    <text evidence="1">The sequence shown here is derived from an EMBL/GenBank/DDBJ whole genome shotgun (WGS) entry which is preliminary data.</text>
</comment>
<name>A0A4Q0Y2Y3_9BACT</name>
<proteinExistence type="predicted"/>
<keyword evidence="2" id="KW-1185">Reference proteome</keyword>
<protein>
    <submittedName>
        <fullName evidence="1">Uncharacterized protein</fullName>
    </submittedName>
</protein>
<dbReference type="AlphaFoldDB" id="A0A4Q0Y2Y3"/>
<dbReference type="Proteomes" id="UP000290191">
    <property type="component" value="Unassembled WGS sequence"/>
</dbReference>
<sequence length="108" mass="12609">MEMILNEDDLVVGAVFENGTIQDYVDEEKTYGLIRVEDTTANWFLYNDLDSAKEIKELYKKVVKEEHFIKNDFGEEIVLFNKKGNVSFERLVARIDSYLDDEIVSSIF</sequence>
<reference evidence="1 2" key="1">
    <citation type="submission" date="2017-10" db="EMBL/GenBank/DDBJ databases">
        <title>Genomics of the genus Arcobacter.</title>
        <authorList>
            <person name="Perez-Cataluna A."/>
            <person name="Figueras M.J."/>
        </authorList>
    </citation>
    <scope>NUCLEOTIDE SEQUENCE [LARGE SCALE GENOMIC DNA]</scope>
    <source>
        <strain evidence="1 2">DSM 24636</strain>
    </source>
</reference>
<evidence type="ECO:0000313" key="2">
    <source>
        <dbReference type="Proteomes" id="UP000290191"/>
    </source>
</evidence>
<dbReference type="EMBL" id="PDKO01000001">
    <property type="protein sequence ID" value="RXJ64432.1"/>
    <property type="molecule type" value="Genomic_DNA"/>
</dbReference>
<accession>A0A4Q0Y2Y3</accession>
<gene>
    <name evidence="1" type="ORF">CRV06_00290</name>
</gene>